<dbReference type="SUPFAM" id="SSF53474">
    <property type="entry name" value="alpha/beta-Hydrolases"/>
    <property type="match status" value="1"/>
</dbReference>
<keyword evidence="8" id="KW-0325">Glycoprotein</keyword>
<name>A0A484BAL8_DRONA</name>
<dbReference type="InterPro" id="IPR029058">
    <property type="entry name" value="AB_hydrolase_fold"/>
</dbReference>
<sequence length="543" mass="60441">MSRICSIALICLAAATTVAAEAAADPLIVELPNGKVRGRDNEGYYSYESIPYAEPPVGELRFEAPQPYAQQWSEVFDATSPPAYCMQWNQFAEGADKLVGVEDCLTVSVYKPKNSSRSSFPVLVNIHGGAFMFGAPVEHGHEPVMASGNLIVVKITYRLGPMGFLSTGDASLSGNFGLKDQRLALRWIKQNIARFGGEPENILVLGHSAGGASVHLQLLQEDFSQLAKVAVALSGNALDPWVVQQGARRRAFEMGRIVGCGLLSDSVELKKCLQSKDASEIVRAVRQFLVYDYVPFAPFAPVVESEDAAEPFITQHPIEIIKSGKFAQVPWLTTYTQEDGTYNAALLMAKQLNGAEFIEELNSRWYELAPHFLFYRDSKKTIDEMDDFSRDLRQQYLGNRNFSAESYLDVQRIFTDILFRNDTLRSVDLHRKHGTSPVYGYVYDNPTSRGSAQVLSQRDDFSFGTGHGDDYALVFEKAVTRPRPDEKIISKNFIRLLEDFAQSDSGALTYDNCVFPNNIDQEQLQFILIKSNSCEVLNLDPIS</sequence>
<evidence type="ECO:0000256" key="4">
    <source>
        <dbReference type="ARBA" id="ARBA00022525"/>
    </source>
</evidence>
<dbReference type="Gene3D" id="3.40.50.1820">
    <property type="entry name" value="alpha/beta hydrolase"/>
    <property type="match status" value="1"/>
</dbReference>
<evidence type="ECO:0000259" key="10">
    <source>
        <dbReference type="Pfam" id="PF00135"/>
    </source>
</evidence>
<dbReference type="PANTHER" id="PTHR43142:SF1">
    <property type="entry name" value="CARBOXYLIC ESTER HYDROLASE"/>
    <property type="match status" value="1"/>
</dbReference>
<gene>
    <name evidence="11" type="ORF">AWZ03_007698</name>
</gene>
<dbReference type="CDD" id="cd00312">
    <property type="entry name" value="Esterase_lipase"/>
    <property type="match status" value="1"/>
</dbReference>
<evidence type="ECO:0000256" key="6">
    <source>
        <dbReference type="ARBA" id="ARBA00022801"/>
    </source>
</evidence>
<evidence type="ECO:0000313" key="12">
    <source>
        <dbReference type="Proteomes" id="UP000295192"/>
    </source>
</evidence>
<feature type="signal peptide" evidence="9">
    <location>
        <begin position="1"/>
        <end position="20"/>
    </location>
</feature>
<dbReference type="STRING" id="7232.A0A484BAL8"/>
<dbReference type="GO" id="GO:0106435">
    <property type="term" value="F:carboxylesterase activity"/>
    <property type="evidence" value="ECO:0007669"/>
    <property type="project" value="UniProtKB-ARBA"/>
</dbReference>
<evidence type="ECO:0000256" key="1">
    <source>
        <dbReference type="ARBA" id="ARBA00004613"/>
    </source>
</evidence>
<evidence type="ECO:0000313" key="11">
    <source>
        <dbReference type="EMBL" id="TDG45843.1"/>
    </source>
</evidence>
<dbReference type="OMA" id="NGHENFM"/>
<dbReference type="Pfam" id="PF00135">
    <property type="entry name" value="COesterase"/>
    <property type="match status" value="1"/>
</dbReference>
<dbReference type="InterPro" id="IPR019826">
    <property type="entry name" value="Carboxylesterase_B_AS"/>
</dbReference>
<reference evidence="11 12" key="1">
    <citation type="journal article" date="2019" name="J. Hered.">
        <title>An Improved Genome Assembly for Drosophila navojoa, the Basal Species in the mojavensis Cluster.</title>
        <authorList>
            <person name="Vanderlinde T."/>
            <person name="Dupim E.G."/>
            <person name="Nazario-Yepiz N.O."/>
            <person name="Carvalho A.B."/>
        </authorList>
    </citation>
    <scope>NUCLEOTIDE SEQUENCE [LARGE SCALE GENOMIC DNA]</scope>
    <source>
        <strain evidence="11">Navoj_Jal97</strain>
        <tissue evidence="11">Whole organism</tissue>
    </source>
</reference>
<evidence type="ECO:0000256" key="9">
    <source>
        <dbReference type="RuleBase" id="RU361235"/>
    </source>
</evidence>
<proteinExistence type="inferred from homology"/>
<dbReference type="AlphaFoldDB" id="A0A484BAL8"/>
<keyword evidence="7" id="KW-1015">Disulfide bond</keyword>
<keyword evidence="4" id="KW-0964">Secreted</keyword>
<dbReference type="GO" id="GO:0005576">
    <property type="term" value="C:extracellular region"/>
    <property type="evidence" value="ECO:0007669"/>
    <property type="project" value="UniProtKB-SubCell"/>
</dbReference>
<organism evidence="11 12">
    <name type="scientific">Drosophila navojoa</name>
    <name type="common">Fruit fly</name>
    <dbReference type="NCBI Taxonomy" id="7232"/>
    <lineage>
        <taxon>Eukaryota</taxon>
        <taxon>Metazoa</taxon>
        <taxon>Ecdysozoa</taxon>
        <taxon>Arthropoda</taxon>
        <taxon>Hexapoda</taxon>
        <taxon>Insecta</taxon>
        <taxon>Pterygota</taxon>
        <taxon>Neoptera</taxon>
        <taxon>Endopterygota</taxon>
        <taxon>Diptera</taxon>
        <taxon>Brachycera</taxon>
        <taxon>Muscomorpha</taxon>
        <taxon>Ephydroidea</taxon>
        <taxon>Drosophilidae</taxon>
        <taxon>Drosophila</taxon>
    </lineage>
</organism>
<evidence type="ECO:0000256" key="7">
    <source>
        <dbReference type="ARBA" id="ARBA00023157"/>
    </source>
</evidence>
<evidence type="ECO:0000256" key="2">
    <source>
        <dbReference type="ARBA" id="ARBA00005964"/>
    </source>
</evidence>
<comment type="subcellular location">
    <subcellularLocation>
        <location evidence="1">Secreted</location>
    </subcellularLocation>
</comment>
<evidence type="ECO:0000256" key="8">
    <source>
        <dbReference type="ARBA" id="ARBA00023180"/>
    </source>
</evidence>
<dbReference type="EC" id="3.1.1.-" evidence="9"/>
<dbReference type="OrthoDB" id="6846267at2759"/>
<keyword evidence="6 9" id="KW-0378">Hydrolase</keyword>
<keyword evidence="5 9" id="KW-0732">Signal</keyword>
<dbReference type="EMBL" id="LSRL02000069">
    <property type="protein sequence ID" value="TDG45843.1"/>
    <property type="molecule type" value="Genomic_DNA"/>
</dbReference>
<feature type="domain" description="Carboxylesterase type B" evidence="10">
    <location>
        <begin position="27"/>
        <end position="534"/>
    </location>
</feature>
<feature type="chain" id="PRO_5019613334" description="Carboxylic ester hydrolase" evidence="9">
    <location>
        <begin position="21"/>
        <end position="543"/>
    </location>
</feature>
<comment type="caution">
    <text evidence="11">The sequence shown here is derived from an EMBL/GenBank/DDBJ whole genome shotgun (WGS) entry which is preliminary data.</text>
</comment>
<dbReference type="InterPro" id="IPR019819">
    <property type="entry name" value="Carboxylesterase_B_CS"/>
</dbReference>
<dbReference type="FunFam" id="3.40.50.1820:FF:000378">
    <property type="entry name" value="Carboxylic ester hydrolase"/>
    <property type="match status" value="1"/>
</dbReference>
<evidence type="ECO:0000256" key="3">
    <source>
        <dbReference type="ARBA" id="ARBA00022487"/>
    </source>
</evidence>
<dbReference type="PROSITE" id="PS00122">
    <property type="entry name" value="CARBOXYLESTERASE_B_1"/>
    <property type="match status" value="1"/>
</dbReference>
<keyword evidence="3" id="KW-0719">Serine esterase</keyword>
<dbReference type="PROSITE" id="PS00941">
    <property type="entry name" value="CARBOXYLESTERASE_B_2"/>
    <property type="match status" value="1"/>
</dbReference>
<keyword evidence="12" id="KW-1185">Reference proteome</keyword>
<accession>A0A484BAL8</accession>
<dbReference type="InterPro" id="IPR002018">
    <property type="entry name" value="CarbesteraseB"/>
</dbReference>
<dbReference type="PANTHER" id="PTHR43142">
    <property type="entry name" value="CARBOXYLIC ESTER HYDROLASE"/>
    <property type="match status" value="1"/>
</dbReference>
<evidence type="ECO:0000256" key="5">
    <source>
        <dbReference type="ARBA" id="ARBA00022729"/>
    </source>
</evidence>
<comment type="similarity">
    <text evidence="2 9">Belongs to the type-B carboxylesterase/lipase family.</text>
</comment>
<protein>
    <recommendedName>
        <fullName evidence="9">Carboxylic ester hydrolase</fullName>
        <ecNumber evidence="9">3.1.1.-</ecNumber>
    </recommendedName>
</protein>
<dbReference type="Proteomes" id="UP000295192">
    <property type="component" value="Unassembled WGS sequence"/>
</dbReference>